<reference evidence="1" key="1">
    <citation type="submission" date="2020-07" db="EMBL/GenBank/DDBJ databases">
        <title>Ethylene signaling mediates host invasion by parasitic plants.</title>
        <authorList>
            <person name="Yoshida S."/>
        </authorList>
    </citation>
    <scope>NUCLEOTIDE SEQUENCE</scope>
    <source>
        <strain evidence="1">Okayama</strain>
    </source>
</reference>
<comment type="caution">
    <text evidence="1">The sequence shown here is derived from an EMBL/GenBank/DDBJ whole genome shotgun (WGS) entry which is preliminary data.</text>
</comment>
<protein>
    <submittedName>
        <fullName evidence="1">ATP synthase subunit alpha mitochondrial</fullName>
    </submittedName>
</protein>
<gene>
    <name evidence="1" type="ORF">PHJA_002878300</name>
</gene>
<organism evidence="1 2">
    <name type="scientific">Phtheirospermum japonicum</name>
    <dbReference type="NCBI Taxonomy" id="374723"/>
    <lineage>
        <taxon>Eukaryota</taxon>
        <taxon>Viridiplantae</taxon>
        <taxon>Streptophyta</taxon>
        <taxon>Embryophyta</taxon>
        <taxon>Tracheophyta</taxon>
        <taxon>Spermatophyta</taxon>
        <taxon>Magnoliopsida</taxon>
        <taxon>eudicotyledons</taxon>
        <taxon>Gunneridae</taxon>
        <taxon>Pentapetalae</taxon>
        <taxon>asterids</taxon>
        <taxon>lamiids</taxon>
        <taxon>Lamiales</taxon>
        <taxon>Orobanchaceae</taxon>
        <taxon>Orobanchaceae incertae sedis</taxon>
        <taxon>Phtheirospermum</taxon>
    </lineage>
</organism>
<proteinExistence type="predicted"/>
<keyword evidence="2" id="KW-1185">Reference proteome</keyword>
<dbReference type="OrthoDB" id="30023at2759"/>
<sequence>MLGRVFDALGAPIDGRGALSVHERRRVEVKALVLGVFQWSSSLISIDILYENSAFFNQISSKVM</sequence>
<evidence type="ECO:0000313" key="2">
    <source>
        <dbReference type="Proteomes" id="UP000653305"/>
    </source>
</evidence>
<dbReference type="AlphaFoldDB" id="A0A830DNK1"/>
<name>A0A830DNK1_9LAMI</name>
<dbReference type="EMBL" id="BMAC01001471">
    <property type="protein sequence ID" value="GFQ07342.1"/>
    <property type="molecule type" value="Genomic_DNA"/>
</dbReference>
<dbReference type="Proteomes" id="UP000653305">
    <property type="component" value="Unassembled WGS sequence"/>
</dbReference>
<evidence type="ECO:0000313" key="1">
    <source>
        <dbReference type="EMBL" id="GFQ07342.1"/>
    </source>
</evidence>
<accession>A0A830DNK1</accession>
<dbReference type="Gene3D" id="3.40.50.12240">
    <property type="match status" value="1"/>
</dbReference>